<reference evidence="1 2" key="2">
    <citation type="journal article" date="2022" name="Mol. Ecol. Resour.">
        <title>The genomes of chicory, endive, great burdock and yacon provide insights into Asteraceae paleo-polyploidization history and plant inulin production.</title>
        <authorList>
            <person name="Fan W."/>
            <person name="Wang S."/>
            <person name="Wang H."/>
            <person name="Wang A."/>
            <person name="Jiang F."/>
            <person name="Liu H."/>
            <person name="Zhao H."/>
            <person name="Xu D."/>
            <person name="Zhang Y."/>
        </authorList>
    </citation>
    <scope>NUCLEOTIDE SEQUENCE [LARGE SCALE GENOMIC DNA]</scope>
    <source>
        <strain evidence="2">cv. Niubang</strain>
    </source>
</reference>
<name>A0ACB8XRG2_ARCLA</name>
<comment type="caution">
    <text evidence="1">The sequence shown here is derived from an EMBL/GenBank/DDBJ whole genome shotgun (WGS) entry which is preliminary data.</text>
</comment>
<reference evidence="2" key="1">
    <citation type="journal article" date="2022" name="Mol. Ecol. Resour.">
        <title>The genomes of chicory, endive, great burdock and yacon provide insights into Asteraceae palaeo-polyploidization history and plant inulin production.</title>
        <authorList>
            <person name="Fan W."/>
            <person name="Wang S."/>
            <person name="Wang H."/>
            <person name="Wang A."/>
            <person name="Jiang F."/>
            <person name="Liu H."/>
            <person name="Zhao H."/>
            <person name="Xu D."/>
            <person name="Zhang Y."/>
        </authorList>
    </citation>
    <scope>NUCLEOTIDE SEQUENCE [LARGE SCALE GENOMIC DNA]</scope>
    <source>
        <strain evidence="2">cv. Niubang</strain>
    </source>
</reference>
<dbReference type="EMBL" id="CM042061">
    <property type="protein sequence ID" value="KAI3673200.1"/>
    <property type="molecule type" value="Genomic_DNA"/>
</dbReference>
<organism evidence="1 2">
    <name type="scientific">Arctium lappa</name>
    <name type="common">Greater burdock</name>
    <name type="synonym">Lappa major</name>
    <dbReference type="NCBI Taxonomy" id="4217"/>
    <lineage>
        <taxon>Eukaryota</taxon>
        <taxon>Viridiplantae</taxon>
        <taxon>Streptophyta</taxon>
        <taxon>Embryophyta</taxon>
        <taxon>Tracheophyta</taxon>
        <taxon>Spermatophyta</taxon>
        <taxon>Magnoliopsida</taxon>
        <taxon>eudicotyledons</taxon>
        <taxon>Gunneridae</taxon>
        <taxon>Pentapetalae</taxon>
        <taxon>asterids</taxon>
        <taxon>campanulids</taxon>
        <taxon>Asterales</taxon>
        <taxon>Asteraceae</taxon>
        <taxon>Carduoideae</taxon>
        <taxon>Cardueae</taxon>
        <taxon>Arctiinae</taxon>
        <taxon>Arctium</taxon>
    </lineage>
</organism>
<dbReference type="Proteomes" id="UP001055879">
    <property type="component" value="Linkage Group LG15"/>
</dbReference>
<gene>
    <name evidence="1" type="ORF">L6452_39316</name>
</gene>
<protein>
    <submittedName>
        <fullName evidence="1">Uncharacterized protein</fullName>
    </submittedName>
</protein>
<sequence>MWSYLLSTRICVIWIIRKEESYWSIIGNMEERDWSEVFSTTGKYTMLHSCRDQQAAALLKGVSFERLETIFNLEFVCGPLLNTLLPFSGFSILLSVSRSRDRRSAQNLGK</sequence>
<evidence type="ECO:0000313" key="2">
    <source>
        <dbReference type="Proteomes" id="UP001055879"/>
    </source>
</evidence>
<evidence type="ECO:0000313" key="1">
    <source>
        <dbReference type="EMBL" id="KAI3673200.1"/>
    </source>
</evidence>
<keyword evidence="2" id="KW-1185">Reference proteome</keyword>
<proteinExistence type="predicted"/>
<accession>A0ACB8XRG2</accession>